<feature type="domain" description="Flavodoxin-like fold" evidence="3">
    <location>
        <begin position="1"/>
        <end position="176"/>
    </location>
</feature>
<keyword evidence="5" id="KW-1185">Reference proteome</keyword>
<evidence type="ECO:0000313" key="5">
    <source>
        <dbReference type="Proteomes" id="UP000289269"/>
    </source>
</evidence>
<name>A0A4Q0AJ10_9BACT</name>
<dbReference type="Proteomes" id="UP000289269">
    <property type="component" value="Unassembled WGS sequence"/>
</dbReference>
<evidence type="ECO:0000256" key="1">
    <source>
        <dbReference type="ARBA" id="ARBA00006252"/>
    </source>
</evidence>
<dbReference type="InterPro" id="IPR029039">
    <property type="entry name" value="Flavoprotein-like_sf"/>
</dbReference>
<keyword evidence="2" id="KW-0560">Oxidoreductase</keyword>
<proteinExistence type="inferred from homology"/>
<dbReference type="InterPro" id="IPR003680">
    <property type="entry name" value="Flavodoxin_fold"/>
</dbReference>
<dbReference type="Pfam" id="PF02525">
    <property type="entry name" value="Flavodoxin_2"/>
    <property type="match status" value="1"/>
</dbReference>
<comment type="similarity">
    <text evidence="1">Belongs to the NAD(P)H dehydrogenase (quinone) family.</text>
</comment>
<dbReference type="AlphaFoldDB" id="A0A4Q0AJ10"/>
<organism evidence="4 5">
    <name type="scientific">Candidatus Chaera renei</name>
    <dbReference type="NCBI Taxonomy" id="2506947"/>
    <lineage>
        <taxon>Bacteria</taxon>
        <taxon>Candidatus Saccharimonadota</taxon>
        <taxon>Candidatus Saccharimonadia</taxon>
        <taxon>Candidatus Saccharimonadales</taxon>
        <taxon>Candidatus Saccharimonadaceae</taxon>
        <taxon>Candidatus Chaera</taxon>
    </lineage>
</organism>
<dbReference type="PANTHER" id="PTHR10204:SF34">
    <property type="entry name" value="NAD(P)H DEHYDROGENASE [QUINONE] 1 ISOFORM 1"/>
    <property type="match status" value="1"/>
</dbReference>
<dbReference type="GO" id="GO:0005829">
    <property type="term" value="C:cytosol"/>
    <property type="evidence" value="ECO:0007669"/>
    <property type="project" value="TreeGrafter"/>
</dbReference>
<sequence length="201" mass="23400">MRTLIIVAHPMPDSFSHKLAAAYQDGAGSAGHSVELLDLYASHDQLGFLRPESHSEYRDNQPVRQKWQAKILAADEVVFIHPLWWGGPPAILKNFIDQVFTPGFAYHHPRPKLHPRINLMTRRLLKGKQARVMITCNGQRWTNALRLMPYFLIWYFYVFRYVGFRPASFQLFDFMKHRGALQRARWLAKVRNMAARKAADI</sequence>
<gene>
    <name evidence="4" type="ORF">EOT04_02090</name>
</gene>
<reference evidence="4" key="1">
    <citation type="submission" date="2019-01" db="EMBL/GenBank/DDBJ databases">
        <title>Genomic signatures and co-occurrence patterns of the ultra-small Saccharimodia (Patescibacteria phylum) suggest a symbiotic lifestyle.</title>
        <authorList>
            <person name="Lemos L."/>
            <person name="Medeiros J."/>
            <person name="Andreote F."/>
            <person name="Fernandes G."/>
            <person name="Varani A."/>
            <person name="Oliveira G."/>
            <person name="Pylro V."/>
        </authorList>
    </citation>
    <scope>NUCLEOTIDE SEQUENCE [LARGE SCALE GENOMIC DNA]</scope>
    <source>
        <strain evidence="4">AMD01</strain>
    </source>
</reference>
<accession>A0A4Q0AJ10</accession>
<evidence type="ECO:0000313" key="4">
    <source>
        <dbReference type="EMBL" id="RWZ79132.1"/>
    </source>
</evidence>
<evidence type="ECO:0000259" key="3">
    <source>
        <dbReference type="Pfam" id="PF02525"/>
    </source>
</evidence>
<dbReference type="GO" id="GO:0003955">
    <property type="term" value="F:NAD(P)H dehydrogenase (quinone) activity"/>
    <property type="evidence" value="ECO:0007669"/>
    <property type="project" value="TreeGrafter"/>
</dbReference>
<comment type="caution">
    <text evidence="4">The sequence shown here is derived from an EMBL/GenBank/DDBJ whole genome shotgun (WGS) entry which is preliminary data.</text>
</comment>
<dbReference type="SUPFAM" id="SSF52218">
    <property type="entry name" value="Flavoproteins"/>
    <property type="match status" value="1"/>
</dbReference>
<dbReference type="EMBL" id="SCKW01000018">
    <property type="protein sequence ID" value="RWZ79132.1"/>
    <property type="molecule type" value="Genomic_DNA"/>
</dbReference>
<protein>
    <submittedName>
        <fullName evidence="4">Flavodoxin family protein</fullName>
    </submittedName>
</protein>
<dbReference type="Gene3D" id="3.40.50.360">
    <property type="match status" value="1"/>
</dbReference>
<dbReference type="InterPro" id="IPR051545">
    <property type="entry name" value="NAD(P)H_dehydrogenase_qn"/>
</dbReference>
<dbReference type="PANTHER" id="PTHR10204">
    <property type="entry name" value="NAD P H OXIDOREDUCTASE-RELATED"/>
    <property type="match status" value="1"/>
</dbReference>
<evidence type="ECO:0000256" key="2">
    <source>
        <dbReference type="ARBA" id="ARBA00023002"/>
    </source>
</evidence>